<reference evidence="1 2" key="1">
    <citation type="submission" date="2018-06" db="EMBL/GenBank/DDBJ databases">
        <authorList>
            <consortium name="Pathogen Informatics"/>
            <person name="Doyle S."/>
        </authorList>
    </citation>
    <scope>NUCLEOTIDE SEQUENCE [LARGE SCALE GENOMIC DNA]</scope>
    <source>
        <strain evidence="1 2">NCTC9117</strain>
    </source>
</reference>
<sequence length="73" mass="8048">MKLIFQHGDGRLLPAGDVIRPVQRGAQAGIFVFHQKQTDTASDTTRPAQSSALTWFPPLKTLTAGRAYQPEKQ</sequence>
<dbReference type="AlphaFoldDB" id="A0A376YFR7"/>
<dbReference type="EMBL" id="UGDC01000003">
    <property type="protein sequence ID" value="STJ83363.1"/>
    <property type="molecule type" value="Genomic_DNA"/>
</dbReference>
<organism evidence="1 2">
    <name type="scientific">Escherichia coli</name>
    <dbReference type="NCBI Taxonomy" id="562"/>
    <lineage>
        <taxon>Bacteria</taxon>
        <taxon>Pseudomonadati</taxon>
        <taxon>Pseudomonadota</taxon>
        <taxon>Gammaproteobacteria</taxon>
        <taxon>Enterobacterales</taxon>
        <taxon>Enterobacteriaceae</taxon>
        <taxon>Escherichia</taxon>
    </lineage>
</organism>
<dbReference type="Proteomes" id="UP000254785">
    <property type="component" value="Unassembled WGS sequence"/>
</dbReference>
<gene>
    <name evidence="1" type="ORF">NCTC9117_06022</name>
</gene>
<name>A0A376YFR7_ECOLX</name>
<evidence type="ECO:0000313" key="1">
    <source>
        <dbReference type="EMBL" id="STJ83363.1"/>
    </source>
</evidence>
<evidence type="ECO:0000313" key="2">
    <source>
        <dbReference type="Proteomes" id="UP000254785"/>
    </source>
</evidence>
<protein>
    <submittedName>
        <fullName evidence="1">Uncharacterized protein</fullName>
    </submittedName>
</protein>
<proteinExistence type="predicted"/>
<accession>A0A376YFR7</accession>